<feature type="domain" description="Prolyl 4-hydroxylase alpha subunit" evidence="5">
    <location>
        <begin position="37"/>
        <end position="206"/>
    </location>
</feature>
<dbReference type="Proteomes" id="UP001610063">
    <property type="component" value="Unassembled WGS sequence"/>
</dbReference>
<dbReference type="RefSeq" id="WP_395419062.1">
    <property type="nucleotide sequence ID" value="NZ_JBIPKE010000020.1"/>
</dbReference>
<keyword evidence="3" id="KW-0223">Dioxygenase</keyword>
<comment type="cofactor">
    <cofactor evidence="1">
        <name>L-ascorbate</name>
        <dbReference type="ChEBI" id="CHEBI:38290"/>
    </cofactor>
</comment>
<evidence type="ECO:0000256" key="1">
    <source>
        <dbReference type="ARBA" id="ARBA00001961"/>
    </source>
</evidence>
<reference evidence="6 7" key="1">
    <citation type="journal article" date="2013" name="Int. J. Syst. Evol. Microbiol.">
        <title>Marinoscillum luteum sp. nov., isolated from marine sediment.</title>
        <authorList>
            <person name="Cha I.T."/>
            <person name="Park S.J."/>
            <person name="Kim S.J."/>
            <person name="Kim J.G."/>
            <person name="Jung M.Y."/>
            <person name="Shin K.S."/>
            <person name="Kwon K.K."/>
            <person name="Yang S.H."/>
            <person name="Seo Y.S."/>
            <person name="Rhee S.K."/>
        </authorList>
    </citation>
    <scope>NUCLEOTIDE SEQUENCE [LARGE SCALE GENOMIC DNA]</scope>
    <source>
        <strain evidence="6 7">KCTC 23939</strain>
    </source>
</reference>
<proteinExistence type="predicted"/>
<dbReference type="Gene3D" id="2.60.120.620">
    <property type="entry name" value="q2cbj1_9rhob like domain"/>
    <property type="match status" value="1"/>
</dbReference>
<dbReference type="EMBL" id="JBIPKE010000020">
    <property type="protein sequence ID" value="MFH6985645.1"/>
    <property type="molecule type" value="Genomic_DNA"/>
</dbReference>
<dbReference type="Pfam" id="PF13640">
    <property type="entry name" value="2OG-FeII_Oxy_3"/>
    <property type="match status" value="1"/>
</dbReference>
<sequence>MTNDLVLTEEEARFEALIQGLLSEGHGTCPDFIDPLTANGLRSNLLGHKQSGDMRPAGISRQFDYQRNAEVRGDVIRWIENDTSDVFELLVLSRIQAFITYLNRTCYTAINDFEFHYAYYEQGSFYKRHLDQFKSDKGRKYSLVMYLNEDWLESDGGQLSLHHPDGTQKNVLPVSGRAVFFESDKVEHEVHPSLNRYRLSIAGWLKQV</sequence>
<keyword evidence="7" id="KW-1185">Reference proteome</keyword>
<name>A0ABW7NDF5_9BACT</name>
<dbReference type="PANTHER" id="PTHR12907:SF26">
    <property type="entry name" value="HIF PROLYL HYDROXYLASE, ISOFORM C"/>
    <property type="match status" value="1"/>
</dbReference>
<comment type="caution">
    <text evidence="6">The sequence shown here is derived from an EMBL/GenBank/DDBJ whole genome shotgun (WGS) entry which is preliminary data.</text>
</comment>
<dbReference type="PANTHER" id="PTHR12907">
    <property type="entry name" value="EGL NINE HOMOLOG-RELATED"/>
    <property type="match status" value="1"/>
</dbReference>
<protein>
    <submittedName>
        <fullName evidence="6">2OG-Fe(II) oxygenase</fullName>
    </submittedName>
</protein>
<organism evidence="6 7">
    <name type="scientific">Marinoscillum luteum</name>
    <dbReference type="NCBI Taxonomy" id="861051"/>
    <lineage>
        <taxon>Bacteria</taxon>
        <taxon>Pseudomonadati</taxon>
        <taxon>Bacteroidota</taxon>
        <taxon>Cytophagia</taxon>
        <taxon>Cytophagales</taxon>
        <taxon>Reichenbachiellaceae</taxon>
        <taxon>Marinoscillum</taxon>
    </lineage>
</organism>
<evidence type="ECO:0000259" key="5">
    <source>
        <dbReference type="SMART" id="SM00702"/>
    </source>
</evidence>
<dbReference type="SMART" id="SM00702">
    <property type="entry name" value="P4Hc"/>
    <property type="match status" value="1"/>
</dbReference>
<dbReference type="InterPro" id="IPR006620">
    <property type="entry name" value="Pro_4_hyd_alph"/>
</dbReference>
<evidence type="ECO:0000313" key="6">
    <source>
        <dbReference type="EMBL" id="MFH6985645.1"/>
    </source>
</evidence>
<gene>
    <name evidence="6" type="ORF">ACHKAR_19490</name>
</gene>
<evidence type="ECO:0000256" key="2">
    <source>
        <dbReference type="ARBA" id="ARBA00022896"/>
    </source>
</evidence>
<evidence type="ECO:0000313" key="7">
    <source>
        <dbReference type="Proteomes" id="UP001610063"/>
    </source>
</evidence>
<evidence type="ECO:0000256" key="4">
    <source>
        <dbReference type="ARBA" id="ARBA00023002"/>
    </source>
</evidence>
<dbReference type="InterPro" id="IPR044862">
    <property type="entry name" value="Pro_4_hyd_alph_FE2OG_OXY"/>
</dbReference>
<keyword evidence="2" id="KW-0847">Vitamin C</keyword>
<accession>A0ABW7NDF5</accession>
<evidence type="ECO:0000256" key="3">
    <source>
        <dbReference type="ARBA" id="ARBA00022964"/>
    </source>
</evidence>
<keyword evidence="4" id="KW-0560">Oxidoreductase</keyword>
<dbReference type="InterPro" id="IPR051559">
    <property type="entry name" value="HIF_prolyl_hydroxylases"/>
</dbReference>